<reference evidence="1 2" key="1">
    <citation type="submission" date="2016-10" db="EMBL/GenBank/DDBJ databases">
        <title>Draft genome sequences of four alkaliphilic bacteria belonging to the Anaerobacillus genus.</title>
        <authorList>
            <person name="Bassil N.M."/>
            <person name="Lloyd J.R."/>
        </authorList>
    </citation>
    <scope>NUCLEOTIDE SEQUENCE [LARGE SCALE GENOMIC DNA]</scope>
    <source>
        <strain evidence="1 2">DSM 18345</strain>
    </source>
</reference>
<dbReference type="AlphaFoldDB" id="A0A1S2LJK0"/>
<dbReference type="OrthoDB" id="9776488at2"/>
<accession>A0A1S2LJK0</accession>
<proteinExistence type="predicted"/>
<evidence type="ECO:0000313" key="2">
    <source>
        <dbReference type="Proteomes" id="UP000179524"/>
    </source>
</evidence>
<dbReference type="SUPFAM" id="SSF51338">
    <property type="entry name" value="Composite domain of metallo-dependent hydrolases"/>
    <property type="match status" value="1"/>
</dbReference>
<organism evidence="1 2">
    <name type="scientific">Anaerobacillus alkalilacustris</name>
    <dbReference type="NCBI Taxonomy" id="393763"/>
    <lineage>
        <taxon>Bacteria</taxon>
        <taxon>Bacillati</taxon>
        <taxon>Bacillota</taxon>
        <taxon>Bacilli</taxon>
        <taxon>Bacillales</taxon>
        <taxon>Bacillaceae</taxon>
        <taxon>Anaerobacillus</taxon>
    </lineage>
</organism>
<comment type="caution">
    <text evidence="1">The sequence shown here is derived from an EMBL/GenBank/DDBJ whole genome shotgun (WGS) entry which is preliminary data.</text>
</comment>
<dbReference type="Gene3D" id="2.30.40.10">
    <property type="entry name" value="Urease, subunit C, domain 1"/>
    <property type="match status" value="1"/>
</dbReference>
<keyword evidence="2" id="KW-1185">Reference proteome</keyword>
<dbReference type="InterPro" id="IPR011059">
    <property type="entry name" value="Metal-dep_hydrolase_composite"/>
</dbReference>
<dbReference type="Proteomes" id="UP000179524">
    <property type="component" value="Unassembled WGS sequence"/>
</dbReference>
<protein>
    <recommendedName>
        <fullName evidence="3">N-acetylglucosamine-6-phosphate deacetylase</fullName>
    </recommendedName>
</protein>
<sequence>MASFMLKNAVIYGEEKIYEHGFGVVGEGEISSIGHCDELTFVKEVIQLPNEWRVVPGFIDLHIHGTNGCE</sequence>
<evidence type="ECO:0000313" key="1">
    <source>
        <dbReference type="EMBL" id="OIJ12708.1"/>
    </source>
</evidence>
<dbReference type="EMBL" id="MLQR01000030">
    <property type="protein sequence ID" value="OIJ12708.1"/>
    <property type="molecule type" value="Genomic_DNA"/>
</dbReference>
<gene>
    <name evidence="1" type="ORF">BKP37_12990</name>
</gene>
<dbReference type="Gene3D" id="3.20.20.140">
    <property type="entry name" value="Metal-dependent hydrolases"/>
    <property type="match status" value="1"/>
</dbReference>
<dbReference type="GO" id="GO:0016810">
    <property type="term" value="F:hydrolase activity, acting on carbon-nitrogen (but not peptide) bonds"/>
    <property type="evidence" value="ECO:0007669"/>
    <property type="project" value="InterPro"/>
</dbReference>
<evidence type="ECO:0008006" key="3">
    <source>
        <dbReference type="Google" id="ProtNLM"/>
    </source>
</evidence>
<dbReference type="RefSeq" id="WP_071310028.1">
    <property type="nucleotide sequence ID" value="NZ_MLQR01000030.1"/>
</dbReference>
<name>A0A1S2LJK0_9BACI</name>